<name>A0AAD7CN49_MYCRO</name>
<accession>A0AAD7CN49</accession>
<evidence type="ECO:0000313" key="3">
    <source>
        <dbReference type="Proteomes" id="UP001221757"/>
    </source>
</evidence>
<keyword evidence="3" id="KW-1185">Reference proteome</keyword>
<feature type="domain" description="NB-ARC" evidence="1">
    <location>
        <begin position="12"/>
        <end position="108"/>
    </location>
</feature>
<reference evidence="2" key="1">
    <citation type="submission" date="2023-03" db="EMBL/GenBank/DDBJ databases">
        <title>Massive genome expansion in bonnet fungi (Mycena s.s.) driven by repeated elements and novel gene families across ecological guilds.</title>
        <authorList>
            <consortium name="Lawrence Berkeley National Laboratory"/>
            <person name="Harder C.B."/>
            <person name="Miyauchi S."/>
            <person name="Viragh M."/>
            <person name="Kuo A."/>
            <person name="Thoen E."/>
            <person name="Andreopoulos B."/>
            <person name="Lu D."/>
            <person name="Skrede I."/>
            <person name="Drula E."/>
            <person name="Henrissat B."/>
            <person name="Morin E."/>
            <person name="Kohler A."/>
            <person name="Barry K."/>
            <person name="LaButti K."/>
            <person name="Morin E."/>
            <person name="Salamov A."/>
            <person name="Lipzen A."/>
            <person name="Mereny Z."/>
            <person name="Hegedus B."/>
            <person name="Baldrian P."/>
            <person name="Stursova M."/>
            <person name="Weitz H."/>
            <person name="Taylor A."/>
            <person name="Grigoriev I.V."/>
            <person name="Nagy L.G."/>
            <person name="Martin F."/>
            <person name="Kauserud H."/>
        </authorList>
    </citation>
    <scope>NUCLEOTIDE SEQUENCE</scope>
    <source>
        <strain evidence="2">CBHHK067</strain>
    </source>
</reference>
<dbReference type="SUPFAM" id="SSF52540">
    <property type="entry name" value="P-loop containing nucleoside triphosphate hydrolases"/>
    <property type="match status" value="1"/>
</dbReference>
<dbReference type="PRINTS" id="PR00364">
    <property type="entry name" value="DISEASERSIST"/>
</dbReference>
<dbReference type="GO" id="GO:0016787">
    <property type="term" value="F:hydrolase activity"/>
    <property type="evidence" value="ECO:0007669"/>
    <property type="project" value="UniProtKB-KW"/>
</dbReference>
<dbReference type="Gene3D" id="3.40.50.300">
    <property type="entry name" value="P-loop containing nucleotide triphosphate hydrolases"/>
    <property type="match status" value="1"/>
</dbReference>
<evidence type="ECO:0000313" key="2">
    <source>
        <dbReference type="EMBL" id="KAJ7654326.1"/>
    </source>
</evidence>
<comment type="caution">
    <text evidence="2">The sequence shown here is derived from an EMBL/GenBank/DDBJ whole genome shotgun (WGS) entry which is preliminary data.</text>
</comment>
<dbReference type="Pfam" id="PF00931">
    <property type="entry name" value="NB-ARC"/>
    <property type="match status" value="1"/>
</dbReference>
<keyword evidence="2" id="KW-0378">Hydrolase</keyword>
<dbReference type="AlphaFoldDB" id="A0AAD7CN49"/>
<dbReference type="EMBL" id="JARKIE010000322">
    <property type="protein sequence ID" value="KAJ7654326.1"/>
    <property type="molecule type" value="Genomic_DNA"/>
</dbReference>
<sequence length="470" mass="51607">PPSPKIFHGRDSELNDLIGNLLKDSARVAVLGPGGMGKTTLAMAVLHHPDVIEKYNTQHFISCESANTSVDLASILGAHLGLERSNQLKQAVVRYFEASGPSLLILDNLETPWEPVEGRGEVEELLSLLADIPTLALLITMRGAERPAKVKWTRPFLPTLEPLSPSASGQIFSDVADEPEIGEQSVLDELIVLSDNLPLAVSLMASIASFEGYTSTLSRWKGESTTLVSDGHDKRSNLEISITLSLESPRISPDARNLLSLLSILPDGITDEDIIVSKILIPDIAHCRTSLLRTSLGHVDVHGRLKALSPIREFIRRVHPPSVSLSKPLRTHLQDLLMVWRSHRQLPLGYLVPRLLANLGNFNELILQGLADDQAAWPDIGHTIIILNSFSNIMGKGTNQLNQKLPNLIEATGEPRLRWKYASARLNGNIPGIDRTDAECLITDGLHHFHTVQSHIYDGILFHPTDIPLS</sequence>
<dbReference type="GO" id="GO:0043531">
    <property type="term" value="F:ADP binding"/>
    <property type="evidence" value="ECO:0007669"/>
    <property type="project" value="InterPro"/>
</dbReference>
<evidence type="ECO:0000259" key="1">
    <source>
        <dbReference type="Pfam" id="PF00931"/>
    </source>
</evidence>
<dbReference type="Proteomes" id="UP001221757">
    <property type="component" value="Unassembled WGS sequence"/>
</dbReference>
<feature type="non-terminal residue" evidence="2">
    <location>
        <position position="1"/>
    </location>
</feature>
<protein>
    <submittedName>
        <fullName evidence="2">P-loop containing nucleoside triphosphate hydrolase protein</fullName>
    </submittedName>
</protein>
<proteinExistence type="predicted"/>
<organism evidence="2 3">
    <name type="scientific">Mycena rosella</name>
    <name type="common">Pink bonnet</name>
    <name type="synonym">Agaricus rosellus</name>
    <dbReference type="NCBI Taxonomy" id="1033263"/>
    <lineage>
        <taxon>Eukaryota</taxon>
        <taxon>Fungi</taxon>
        <taxon>Dikarya</taxon>
        <taxon>Basidiomycota</taxon>
        <taxon>Agaricomycotina</taxon>
        <taxon>Agaricomycetes</taxon>
        <taxon>Agaricomycetidae</taxon>
        <taxon>Agaricales</taxon>
        <taxon>Marasmiineae</taxon>
        <taxon>Mycenaceae</taxon>
        <taxon>Mycena</taxon>
    </lineage>
</organism>
<dbReference type="InterPro" id="IPR027417">
    <property type="entry name" value="P-loop_NTPase"/>
</dbReference>
<gene>
    <name evidence="2" type="ORF">B0H17DRAFT_956925</name>
</gene>
<dbReference type="InterPro" id="IPR002182">
    <property type="entry name" value="NB-ARC"/>
</dbReference>